<name>A0ABZ2P978_9BRAD</name>
<proteinExistence type="predicted"/>
<protein>
    <submittedName>
        <fullName evidence="2">Uncharacterized protein</fullName>
    </submittedName>
</protein>
<keyword evidence="1" id="KW-1133">Transmembrane helix</keyword>
<feature type="transmembrane region" description="Helical" evidence="1">
    <location>
        <begin position="13"/>
        <end position="36"/>
    </location>
</feature>
<gene>
    <name evidence="2" type="ORF">WDK88_20515</name>
</gene>
<sequence length="42" mass="4552">MQDDYEIFRDAELWLAAGVGCAPALLIAVMMIASLVQPQFPG</sequence>
<dbReference type="RefSeq" id="WP_275949002.1">
    <property type="nucleotide sequence ID" value="NZ_CP088285.1"/>
</dbReference>
<dbReference type="EMBL" id="CP147711">
    <property type="protein sequence ID" value="WXC83787.1"/>
    <property type="molecule type" value="Genomic_DNA"/>
</dbReference>
<keyword evidence="3" id="KW-1185">Reference proteome</keyword>
<evidence type="ECO:0000256" key="1">
    <source>
        <dbReference type="SAM" id="Phobius"/>
    </source>
</evidence>
<keyword evidence="1" id="KW-0812">Transmembrane</keyword>
<keyword evidence="1" id="KW-0472">Membrane</keyword>
<organism evidence="2 3">
    <name type="scientific">Bradyrhizobium septentrionale</name>
    <dbReference type="NCBI Taxonomy" id="1404411"/>
    <lineage>
        <taxon>Bacteria</taxon>
        <taxon>Pseudomonadati</taxon>
        <taxon>Pseudomonadota</taxon>
        <taxon>Alphaproteobacteria</taxon>
        <taxon>Hyphomicrobiales</taxon>
        <taxon>Nitrobacteraceae</taxon>
        <taxon>Bradyrhizobium</taxon>
    </lineage>
</organism>
<accession>A0ABZ2P978</accession>
<reference evidence="2" key="1">
    <citation type="journal article" date="2021" name="Int. J. Syst. Evol. Microbiol.">
        <title>Bradyrhizobium septentrionale sp. nov. (sv. septentrionale) and Bradyrhizobium quebecense sp. nov. (sv. septentrionale) associated with legumes native to Canada possess rearranged symbiosis genes and numerous insertion sequences.</title>
        <authorList>
            <person name="Bromfield E.S.P."/>
            <person name="Cloutier S."/>
        </authorList>
    </citation>
    <scope>NUCLEOTIDE SEQUENCE</scope>
    <source>
        <strain evidence="2">5S5</strain>
    </source>
</reference>
<evidence type="ECO:0000313" key="3">
    <source>
        <dbReference type="Proteomes" id="UP001432046"/>
    </source>
</evidence>
<evidence type="ECO:0000313" key="2">
    <source>
        <dbReference type="EMBL" id="WXC83787.1"/>
    </source>
</evidence>
<reference evidence="2" key="2">
    <citation type="submission" date="2024-03" db="EMBL/GenBank/DDBJ databases">
        <authorList>
            <person name="Bromfield E.S.P."/>
            <person name="Cloutier S."/>
        </authorList>
    </citation>
    <scope>NUCLEOTIDE SEQUENCE</scope>
    <source>
        <strain evidence="2">5S5</strain>
    </source>
</reference>
<dbReference type="Proteomes" id="UP001432046">
    <property type="component" value="Chromosome"/>
</dbReference>